<evidence type="ECO:0000256" key="1">
    <source>
        <dbReference type="ARBA" id="ARBA00001947"/>
    </source>
</evidence>
<dbReference type="PANTHER" id="PTHR10625">
    <property type="entry name" value="HISTONE DEACETYLASE HDAC1-RELATED"/>
    <property type="match status" value="1"/>
</dbReference>
<evidence type="ECO:0000313" key="7">
    <source>
        <dbReference type="EMBL" id="GGC73390.1"/>
    </source>
</evidence>
<evidence type="ECO:0000313" key="8">
    <source>
        <dbReference type="Proteomes" id="UP000637002"/>
    </source>
</evidence>
<dbReference type="EMBL" id="BMGG01000006">
    <property type="protein sequence ID" value="GGC73390.1"/>
    <property type="molecule type" value="Genomic_DNA"/>
</dbReference>
<reference evidence="7" key="1">
    <citation type="journal article" date="2014" name="Int. J. Syst. Evol. Microbiol.">
        <title>Complete genome sequence of Corynebacterium casei LMG S-19264T (=DSM 44701T), isolated from a smear-ripened cheese.</title>
        <authorList>
            <consortium name="US DOE Joint Genome Institute (JGI-PGF)"/>
            <person name="Walter F."/>
            <person name="Albersmeier A."/>
            <person name="Kalinowski J."/>
            <person name="Ruckert C."/>
        </authorList>
    </citation>
    <scope>NUCLEOTIDE SEQUENCE</scope>
    <source>
        <strain evidence="7">CGMCC 1.12919</strain>
    </source>
</reference>
<evidence type="ECO:0000256" key="5">
    <source>
        <dbReference type="ARBA" id="ARBA00022833"/>
    </source>
</evidence>
<proteinExistence type="inferred from homology"/>
<name>A0A916UIG3_9HYPH</name>
<dbReference type="GO" id="GO:0004407">
    <property type="term" value="F:histone deacetylase activity"/>
    <property type="evidence" value="ECO:0007669"/>
    <property type="project" value="TreeGrafter"/>
</dbReference>
<comment type="cofactor">
    <cofactor evidence="1">
        <name>Zn(2+)</name>
        <dbReference type="ChEBI" id="CHEBI:29105"/>
    </cofactor>
</comment>
<dbReference type="InterPro" id="IPR000286">
    <property type="entry name" value="HDACs"/>
</dbReference>
<dbReference type="GO" id="GO:0016787">
    <property type="term" value="F:hydrolase activity"/>
    <property type="evidence" value="ECO:0007669"/>
    <property type="project" value="UniProtKB-KW"/>
</dbReference>
<gene>
    <name evidence="7" type="primary">aph</name>
    <name evidence="7" type="ORF">GCM10010994_34740</name>
</gene>
<evidence type="ECO:0000259" key="6">
    <source>
        <dbReference type="Pfam" id="PF00850"/>
    </source>
</evidence>
<protein>
    <submittedName>
        <fullName evidence="7">Acetylpolyamine amidohydrolase</fullName>
    </submittedName>
</protein>
<comment type="caution">
    <text evidence="7">The sequence shown here is derived from an EMBL/GenBank/DDBJ whole genome shotgun (WGS) entry which is preliminary data.</text>
</comment>
<dbReference type="InterPro" id="IPR037138">
    <property type="entry name" value="His_deacetylse_dom_sf"/>
</dbReference>
<comment type="similarity">
    <text evidence="2">Belongs to the histone deacetylase family.</text>
</comment>
<dbReference type="AlphaFoldDB" id="A0A916UIG3"/>
<keyword evidence="8" id="KW-1185">Reference proteome</keyword>
<organism evidence="7 8">
    <name type="scientific">Chelatococcus reniformis</name>
    <dbReference type="NCBI Taxonomy" id="1494448"/>
    <lineage>
        <taxon>Bacteria</taxon>
        <taxon>Pseudomonadati</taxon>
        <taxon>Pseudomonadota</taxon>
        <taxon>Alphaproteobacteria</taxon>
        <taxon>Hyphomicrobiales</taxon>
        <taxon>Chelatococcaceae</taxon>
        <taxon>Chelatococcus</taxon>
    </lineage>
</organism>
<dbReference type="InterPro" id="IPR023696">
    <property type="entry name" value="Ureohydrolase_dom_sf"/>
</dbReference>
<feature type="domain" description="Histone deacetylase" evidence="6">
    <location>
        <begin position="28"/>
        <end position="344"/>
    </location>
</feature>
<dbReference type="PRINTS" id="PR01270">
    <property type="entry name" value="HDASUPER"/>
</dbReference>
<evidence type="ECO:0000256" key="4">
    <source>
        <dbReference type="ARBA" id="ARBA00022801"/>
    </source>
</evidence>
<keyword evidence="4" id="KW-0378">Hydrolase</keyword>
<dbReference type="GO" id="GO:0040029">
    <property type="term" value="P:epigenetic regulation of gene expression"/>
    <property type="evidence" value="ECO:0007669"/>
    <property type="project" value="TreeGrafter"/>
</dbReference>
<accession>A0A916UIG3</accession>
<dbReference type="RefSeq" id="WP_188610449.1">
    <property type="nucleotide sequence ID" value="NZ_BMGG01000006.1"/>
</dbReference>
<dbReference type="Gene3D" id="3.40.800.20">
    <property type="entry name" value="Histone deacetylase domain"/>
    <property type="match status" value="1"/>
</dbReference>
<reference evidence="7" key="2">
    <citation type="submission" date="2020-09" db="EMBL/GenBank/DDBJ databases">
        <authorList>
            <person name="Sun Q."/>
            <person name="Zhou Y."/>
        </authorList>
    </citation>
    <scope>NUCLEOTIDE SEQUENCE</scope>
    <source>
        <strain evidence="7">CGMCC 1.12919</strain>
    </source>
</reference>
<dbReference type="GO" id="GO:0046872">
    <property type="term" value="F:metal ion binding"/>
    <property type="evidence" value="ECO:0007669"/>
    <property type="project" value="UniProtKB-KW"/>
</dbReference>
<dbReference type="PANTHER" id="PTHR10625:SF17">
    <property type="entry name" value="HISTONE DEACETYLASE 8"/>
    <property type="match status" value="1"/>
</dbReference>
<evidence type="ECO:0000256" key="2">
    <source>
        <dbReference type="ARBA" id="ARBA00005947"/>
    </source>
</evidence>
<dbReference type="Pfam" id="PF00850">
    <property type="entry name" value="Hist_deacetyl"/>
    <property type="match status" value="1"/>
</dbReference>
<dbReference type="CDD" id="cd10001">
    <property type="entry name" value="HDAC_classII_APAH"/>
    <property type="match status" value="1"/>
</dbReference>
<keyword evidence="3" id="KW-0479">Metal-binding</keyword>
<dbReference type="Proteomes" id="UP000637002">
    <property type="component" value="Unassembled WGS sequence"/>
</dbReference>
<dbReference type="InterPro" id="IPR023801">
    <property type="entry name" value="His_deacetylse_dom"/>
</dbReference>
<evidence type="ECO:0000256" key="3">
    <source>
        <dbReference type="ARBA" id="ARBA00022723"/>
    </source>
</evidence>
<keyword evidence="5" id="KW-0862">Zinc</keyword>
<dbReference type="SUPFAM" id="SSF52768">
    <property type="entry name" value="Arginase/deacetylase"/>
    <property type="match status" value="1"/>
</dbReference>
<sequence>MKLFFSDAQFAHRPTQYMVHGRIVDPFETPERPQALVRALTGIGLMLHEPVDKGLDRILSIHPDHYVNFLLSAYDEFITLPNHGPEVLTNVWSYHSADGDLSRRGPPRPTGIIGRMGWYLGDLSSVIMAGTWSAALASAQAAITGAETLLAGDPAAFALCRPPGHHAYRDRASGFCFLNNAAIAAETLRSLYSKVAIVDFDTHHGDGTQAIFYSRGDVLFGSTHTDPSAYYPHFYGYADETGIGAGEGANLNLPLAQGSGDEAFVDANARLAVAVQGFGADALVISAGWDAHEADPLSKLKVTTDAYRRIGEMWGKLGLPTLIVQEGGYSLSAIAEAAPAFTAAFREGAGL</sequence>